<dbReference type="OrthoDB" id="2416294at2759"/>
<feature type="non-terminal residue" evidence="1">
    <location>
        <position position="1"/>
    </location>
</feature>
<dbReference type="Proteomes" id="UP000054279">
    <property type="component" value="Unassembled WGS sequence"/>
</dbReference>
<dbReference type="HOGENOM" id="CLU_191882_0_0_1"/>
<name>A0A0C9URQ1_SPHS4</name>
<organism evidence="1 2">
    <name type="scientific">Sphaerobolus stellatus (strain SS14)</name>
    <dbReference type="NCBI Taxonomy" id="990650"/>
    <lineage>
        <taxon>Eukaryota</taxon>
        <taxon>Fungi</taxon>
        <taxon>Dikarya</taxon>
        <taxon>Basidiomycota</taxon>
        <taxon>Agaricomycotina</taxon>
        <taxon>Agaricomycetes</taxon>
        <taxon>Phallomycetidae</taxon>
        <taxon>Geastrales</taxon>
        <taxon>Sphaerobolaceae</taxon>
        <taxon>Sphaerobolus</taxon>
    </lineage>
</organism>
<accession>A0A0C9URQ1</accession>
<dbReference type="AlphaFoldDB" id="A0A0C9URQ1"/>
<proteinExistence type="predicted"/>
<protein>
    <submittedName>
        <fullName evidence="1">Uncharacterized protein</fullName>
    </submittedName>
</protein>
<evidence type="ECO:0000313" key="2">
    <source>
        <dbReference type="Proteomes" id="UP000054279"/>
    </source>
</evidence>
<reference evidence="1 2" key="1">
    <citation type="submission" date="2014-06" db="EMBL/GenBank/DDBJ databases">
        <title>Evolutionary Origins and Diversification of the Mycorrhizal Mutualists.</title>
        <authorList>
            <consortium name="DOE Joint Genome Institute"/>
            <consortium name="Mycorrhizal Genomics Consortium"/>
            <person name="Kohler A."/>
            <person name="Kuo A."/>
            <person name="Nagy L.G."/>
            <person name="Floudas D."/>
            <person name="Copeland A."/>
            <person name="Barry K.W."/>
            <person name="Cichocki N."/>
            <person name="Veneault-Fourrey C."/>
            <person name="LaButti K."/>
            <person name="Lindquist E.A."/>
            <person name="Lipzen A."/>
            <person name="Lundell T."/>
            <person name="Morin E."/>
            <person name="Murat C."/>
            <person name="Riley R."/>
            <person name="Ohm R."/>
            <person name="Sun H."/>
            <person name="Tunlid A."/>
            <person name="Henrissat B."/>
            <person name="Grigoriev I.V."/>
            <person name="Hibbett D.S."/>
            <person name="Martin F."/>
        </authorList>
    </citation>
    <scope>NUCLEOTIDE SEQUENCE [LARGE SCALE GENOMIC DNA]</scope>
    <source>
        <strain evidence="1 2">SS14</strain>
    </source>
</reference>
<evidence type="ECO:0000313" key="1">
    <source>
        <dbReference type="EMBL" id="KIJ45538.1"/>
    </source>
</evidence>
<gene>
    <name evidence="1" type="ORF">M422DRAFT_166220</name>
</gene>
<dbReference type="EMBL" id="KN837111">
    <property type="protein sequence ID" value="KIJ45538.1"/>
    <property type="molecule type" value="Genomic_DNA"/>
</dbReference>
<keyword evidence="2" id="KW-1185">Reference proteome</keyword>
<sequence>YTNRSARFMDAYVKGLNGAQAAWAARKYRGHRVLPEDILTELEDTQTKTS</sequence>